<reference evidence="7 8" key="1">
    <citation type="submission" date="2018-09" db="EMBL/GenBank/DDBJ databases">
        <title>Genomic Encyclopedia of Archaeal and Bacterial Type Strains, Phase II (KMG-II): from individual species to whole genera.</title>
        <authorList>
            <person name="Goeker M."/>
        </authorList>
    </citation>
    <scope>NUCLEOTIDE SEQUENCE [LARGE SCALE GENOMIC DNA]</scope>
    <source>
        <strain evidence="7 8">DSM 27148</strain>
    </source>
</reference>
<keyword evidence="5" id="KW-1133">Transmembrane helix</keyword>
<proteinExistence type="predicted"/>
<dbReference type="PANTHER" id="PTHR43479:SF11">
    <property type="entry name" value="ACREF_ENVCD OPERON REPRESSOR-RELATED"/>
    <property type="match status" value="1"/>
</dbReference>
<dbReference type="RefSeq" id="WP_120272471.1">
    <property type="nucleotide sequence ID" value="NZ_RAPN01000001.1"/>
</dbReference>
<protein>
    <submittedName>
        <fullName evidence="7">TetR family transcriptional regulator</fullName>
    </submittedName>
</protein>
<evidence type="ECO:0000259" key="6">
    <source>
        <dbReference type="PROSITE" id="PS50977"/>
    </source>
</evidence>
<dbReference type="InterPro" id="IPR009057">
    <property type="entry name" value="Homeodomain-like_sf"/>
</dbReference>
<evidence type="ECO:0000256" key="2">
    <source>
        <dbReference type="ARBA" id="ARBA00023125"/>
    </source>
</evidence>
<dbReference type="PRINTS" id="PR00455">
    <property type="entry name" value="HTHTETR"/>
</dbReference>
<feature type="DNA-binding region" description="H-T-H motif" evidence="4">
    <location>
        <begin position="36"/>
        <end position="55"/>
    </location>
</feature>
<gene>
    <name evidence="7" type="ORF">BC643_1489</name>
</gene>
<dbReference type="SUPFAM" id="SSF46689">
    <property type="entry name" value="Homeodomain-like"/>
    <property type="match status" value="1"/>
</dbReference>
<dbReference type="PROSITE" id="PS01081">
    <property type="entry name" value="HTH_TETR_1"/>
    <property type="match status" value="1"/>
</dbReference>
<feature type="transmembrane region" description="Helical" evidence="5">
    <location>
        <begin position="155"/>
        <end position="176"/>
    </location>
</feature>
<dbReference type="PROSITE" id="PS50977">
    <property type="entry name" value="HTH_TETR_2"/>
    <property type="match status" value="1"/>
</dbReference>
<keyword evidence="8" id="KW-1185">Reference proteome</keyword>
<dbReference type="InterPro" id="IPR050624">
    <property type="entry name" value="HTH-type_Tx_Regulator"/>
</dbReference>
<evidence type="ECO:0000256" key="5">
    <source>
        <dbReference type="SAM" id="Phobius"/>
    </source>
</evidence>
<dbReference type="FunFam" id="1.10.10.60:FF:000141">
    <property type="entry name" value="TetR family transcriptional regulator"/>
    <property type="match status" value="1"/>
</dbReference>
<feature type="domain" description="HTH tetR-type" evidence="6">
    <location>
        <begin position="13"/>
        <end position="73"/>
    </location>
</feature>
<dbReference type="Gene3D" id="1.10.357.10">
    <property type="entry name" value="Tetracycline Repressor, domain 2"/>
    <property type="match status" value="1"/>
</dbReference>
<evidence type="ECO:0000256" key="4">
    <source>
        <dbReference type="PROSITE-ProRule" id="PRU00335"/>
    </source>
</evidence>
<sequence>MPRTEEQFEQIRTEKKQKIMEVALELFATNGFHATSMSQIAKQAGISKGLAYNYFESKNELLIEIIDMGFNEITNFTSVKQDQLVTEEELIEFVERSFDRVGKDIKHWKLFYSLMLQPHIVENFNERYAQAAEPFFAMIYQFIASKGNTDPEGDLMIISMMIEGAFLYAVAAPGIFPLEQMKRKVIDGIFRIVETGKK</sequence>
<evidence type="ECO:0000256" key="1">
    <source>
        <dbReference type="ARBA" id="ARBA00023015"/>
    </source>
</evidence>
<dbReference type="Proteomes" id="UP000283387">
    <property type="component" value="Unassembled WGS sequence"/>
</dbReference>
<dbReference type="EMBL" id="RAPN01000001">
    <property type="protein sequence ID" value="RKD91140.1"/>
    <property type="molecule type" value="Genomic_DNA"/>
</dbReference>
<accession>A0A419W6T0</accession>
<keyword evidence="1" id="KW-0805">Transcription regulation</keyword>
<dbReference type="Pfam" id="PF00440">
    <property type="entry name" value="TetR_N"/>
    <property type="match status" value="1"/>
</dbReference>
<keyword evidence="5" id="KW-0472">Membrane</keyword>
<evidence type="ECO:0000313" key="7">
    <source>
        <dbReference type="EMBL" id="RKD91140.1"/>
    </source>
</evidence>
<comment type="caution">
    <text evidence="7">The sequence shown here is derived from an EMBL/GenBank/DDBJ whole genome shotgun (WGS) entry which is preliminary data.</text>
</comment>
<dbReference type="InterPro" id="IPR023772">
    <property type="entry name" value="DNA-bd_HTH_TetR-type_CS"/>
</dbReference>
<evidence type="ECO:0000256" key="3">
    <source>
        <dbReference type="ARBA" id="ARBA00023163"/>
    </source>
</evidence>
<dbReference type="InterPro" id="IPR001647">
    <property type="entry name" value="HTH_TetR"/>
</dbReference>
<keyword evidence="3" id="KW-0804">Transcription</keyword>
<keyword evidence="5" id="KW-0812">Transmembrane</keyword>
<keyword evidence="2 4" id="KW-0238">DNA-binding</keyword>
<name>A0A419W6T0_9BACT</name>
<organism evidence="7 8">
    <name type="scientific">Mangrovibacterium diazotrophicum</name>
    <dbReference type="NCBI Taxonomy" id="1261403"/>
    <lineage>
        <taxon>Bacteria</taxon>
        <taxon>Pseudomonadati</taxon>
        <taxon>Bacteroidota</taxon>
        <taxon>Bacteroidia</taxon>
        <taxon>Marinilabiliales</taxon>
        <taxon>Prolixibacteraceae</taxon>
        <taxon>Mangrovibacterium</taxon>
    </lineage>
</organism>
<evidence type="ECO:0000313" key="8">
    <source>
        <dbReference type="Proteomes" id="UP000283387"/>
    </source>
</evidence>
<dbReference type="GO" id="GO:0003677">
    <property type="term" value="F:DNA binding"/>
    <property type="evidence" value="ECO:0007669"/>
    <property type="project" value="UniProtKB-UniRule"/>
</dbReference>
<dbReference type="OrthoDB" id="9787680at2"/>
<dbReference type="AlphaFoldDB" id="A0A419W6T0"/>
<dbReference type="PANTHER" id="PTHR43479">
    <property type="entry name" value="ACREF/ENVCD OPERON REPRESSOR-RELATED"/>
    <property type="match status" value="1"/>
</dbReference>